<evidence type="ECO:0008006" key="5">
    <source>
        <dbReference type="Google" id="ProtNLM"/>
    </source>
</evidence>
<keyword evidence="4" id="KW-1185">Reference proteome</keyword>
<reference evidence="3 4" key="1">
    <citation type="submission" date="2015-07" db="EMBL/GenBank/DDBJ databases">
        <title>Genome sequence of Leptolinea tardivitalis DSM 16556.</title>
        <authorList>
            <person name="Hemp J."/>
            <person name="Ward L.M."/>
            <person name="Pace L.A."/>
            <person name="Fischer W.W."/>
        </authorList>
    </citation>
    <scope>NUCLEOTIDE SEQUENCE [LARGE SCALE GENOMIC DNA]</scope>
    <source>
        <strain evidence="3 4">YMTK-2</strain>
    </source>
</reference>
<dbReference type="PANTHER" id="PTHR43007">
    <property type="entry name" value="2-PHOSPHO-L-LACTATE TRANSFERASE"/>
    <property type="match status" value="1"/>
</dbReference>
<dbReference type="HAMAP" id="MF_01257">
    <property type="entry name" value="CofD"/>
    <property type="match status" value="1"/>
</dbReference>
<dbReference type="OrthoDB" id="7466225at2"/>
<dbReference type="Proteomes" id="UP000050430">
    <property type="component" value="Unassembled WGS sequence"/>
</dbReference>
<dbReference type="CDD" id="cd07186">
    <property type="entry name" value="CofD_like"/>
    <property type="match status" value="1"/>
</dbReference>
<sequence length="317" mass="34158">MDKKIHVVALAGGVGGAKLADGLSGILEPDCLSVIVNTGDDLKLCGLQICPDLDTVCYTLAGLANPVTGWGRKDETWEVFSEIQKLEGPDWFKLGDHDIAFHLARTNLLDSGLSITETTKILCRKIGVLNSVLPMTDSSVRTIVHTKDGRDLGFQEYFVKENCEPVVTGFTFKGMSHAVPTEAVINAIENADLVVLCPSNPWVSIDPILKLPGLREKIQKKVVVAVSPIIGGKTIKGPAAKMFLELGLLPGTIEVAKHYLDFLSGLVIDAIDHDDADSISAAGIIPLVTGTIMRTKEDRTRLAKETIEFGLKLHPKG</sequence>
<dbReference type="InterPro" id="IPR010115">
    <property type="entry name" value="FbiA/CofD"/>
</dbReference>
<organism evidence="3 4">
    <name type="scientific">Leptolinea tardivitalis</name>
    <dbReference type="NCBI Taxonomy" id="229920"/>
    <lineage>
        <taxon>Bacteria</taxon>
        <taxon>Bacillati</taxon>
        <taxon>Chloroflexota</taxon>
        <taxon>Anaerolineae</taxon>
        <taxon>Anaerolineales</taxon>
        <taxon>Anaerolineaceae</taxon>
        <taxon>Leptolinea</taxon>
    </lineage>
</organism>
<proteinExistence type="inferred from homology"/>
<dbReference type="STRING" id="229920.ADM99_00945"/>
<evidence type="ECO:0000256" key="1">
    <source>
        <dbReference type="ARBA" id="ARBA00022679"/>
    </source>
</evidence>
<dbReference type="PANTHER" id="PTHR43007:SF1">
    <property type="entry name" value="2-PHOSPHO-L-LACTATE TRANSFERASE"/>
    <property type="match status" value="1"/>
</dbReference>
<dbReference type="SUPFAM" id="SSF142338">
    <property type="entry name" value="CofD-like"/>
    <property type="match status" value="1"/>
</dbReference>
<dbReference type="Gene3D" id="3.40.50.10680">
    <property type="entry name" value="CofD-like domains"/>
    <property type="match status" value="1"/>
</dbReference>
<evidence type="ECO:0000313" key="3">
    <source>
        <dbReference type="EMBL" id="KPL74691.1"/>
    </source>
</evidence>
<dbReference type="AlphaFoldDB" id="A0A0P6XZT2"/>
<name>A0A0P6XZT2_9CHLR</name>
<dbReference type="GO" id="GO:0000287">
    <property type="term" value="F:magnesium ion binding"/>
    <property type="evidence" value="ECO:0007669"/>
    <property type="project" value="InterPro"/>
</dbReference>
<gene>
    <name evidence="3" type="ORF">ADM99_00945</name>
</gene>
<dbReference type="NCBIfam" id="TIGR01819">
    <property type="entry name" value="F420_cofD"/>
    <property type="match status" value="1"/>
</dbReference>
<dbReference type="RefSeq" id="WP_062423308.1">
    <property type="nucleotide sequence ID" value="NZ_BBYA01000014.1"/>
</dbReference>
<dbReference type="Gene3D" id="1.10.8.240">
    <property type="entry name" value="CofD-like domain"/>
    <property type="match status" value="1"/>
</dbReference>
<comment type="caution">
    <text evidence="3">The sequence shown here is derived from an EMBL/GenBank/DDBJ whole genome shotgun (WGS) entry which is preliminary data.</text>
</comment>
<dbReference type="GO" id="GO:0043743">
    <property type="term" value="F:LPPG:FO 2-phospho-L-lactate transferase activity"/>
    <property type="evidence" value="ECO:0007669"/>
    <property type="project" value="InterPro"/>
</dbReference>
<dbReference type="PATRIC" id="fig|229920.5.peg.3004"/>
<evidence type="ECO:0000313" key="4">
    <source>
        <dbReference type="Proteomes" id="UP000050430"/>
    </source>
</evidence>
<protein>
    <recommendedName>
        <fullName evidence="5">2-phospho-L-lactate transferase</fullName>
    </recommendedName>
</protein>
<keyword evidence="1" id="KW-0808">Transferase</keyword>
<evidence type="ECO:0000256" key="2">
    <source>
        <dbReference type="ARBA" id="ARBA00022842"/>
    </source>
</evidence>
<dbReference type="InterPro" id="IPR002882">
    <property type="entry name" value="CofD"/>
</dbReference>
<accession>A0A0P6XZT2</accession>
<keyword evidence="2" id="KW-0460">Magnesium</keyword>
<dbReference type="EMBL" id="LGCK01000002">
    <property type="protein sequence ID" value="KPL74691.1"/>
    <property type="molecule type" value="Genomic_DNA"/>
</dbReference>
<dbReference type="InterPro" id="IPR038136">
    <property type="entry name" value="CofD-like_dom_sf"/>
</dbReference>
<dbReference type="Pfam" id="PF01933">
    <property type="entry name" value="CofD"/>
    <property type="match status" value="1"/>
</dbReference>